<evidence type="ECO:0000256" key="2">
    <source>
        <dbReference type="ARBA" id="ARBA00004687"/>
    </source>
</evidence>
<keyword evidence="9 11" id="KW-0472">Membrane</keyword>
<dbReference type="InterPro" id="IPR042322">
    <property type="entry name" value="Pbn1"/>
</dbReference>
<dbReference type="RefSeq" id="XP_033522681.1">
    <property type="nucleotide sequence ID" value="XM_033665040.1"/>
</dbReference>
<comment type="function">
    <text evidence="11">Required for proper folding and/or the stability of a subset of proteins in the endoplasmic reticulum. Component of glycosylphosphatidylinositol-mannosyltransferase 1 which transfers the first of the 4 mannoses in the GPI-anchor precursors during GPI-anchor biosynthesis. Probably acts by stabilizing the mannosyltransferase GPI14.</text>
</comment>
<comment type="pathway">
    <text evidence="2 11">Glycolipid biosynthesis; glycosylphosphatidylinositol-anchor biosynthesis.</text>
</comment>
<dbReference type="GeneID" id="54405472"/>
<evidence type="ECO:0000313" key="13">
    <source>
        <dbReference type="EMBL" id="KAF2128292.1"/>
    </source>
</evidence>
<dbReference type="PANTHER" id="PTHR28533">
    <property type="entry name" value="PROTEIN PBN1"/>
    <property type="match status" value="1"/>
</dbReference>
<dbReference type="PANTHER" id="PTHR28533:SF1">
    <property type="entry name" value="PROTEIN PBN1"/>
    <property type="match status" value="1"/>
</dbReference>
<dbReference type="Pfam" id="PF08320">
    <property type="entry name" value="PIG-X"/>
    <property type="match status" value="1"/>
</dbReference>
<organism evidence="13 14">
    <name type="scientific">Dothidotthia symphoricarpi CBS 119687</name>
    <dbReference type="NCBI Taxonomy" id="1392245"/>
    <lineage>
        <taxon>Eukaryota</taxon>
        <taxon>Fungi</taxon>
        <taxon>Dikarya</taxon>
        <taxon>Ascomycota</taxon>
        <taxon>Pezizomycotina</taxon>
        <taxon>Dothideomycetes</taxon>
        <taxon>Pleosporomycetidae</taxon>
        <taxon>Pleosporales</taxon>
        <taxon>Dothidotthiaceae</taxon>
        <taxon>Dothidotthia</taxon>
    </lineage>
</organism>
<evidence type="ECO:0000256" key="12">
    <source>
        <dbReference type="SAM" id="MobiDB-lite"/>
    </source>
</evidence>
<feature type="transmembrane region" description="Helical" evidence="11">
    <location>
        <begin position="446"/>
        <end position="468"/>
    </location>
</feature>
<dbReference type="SMART" id="SM00780">
    <property type="entry name" value="PIG-X"/>
    <property type="match status" value="1"/>
</dbReference>
<evidence type="ECO:0000256" key="1">
    <source>
        <dbReference type="ARBA" id="ARBA00004643"/>
    </source>
</evidence>
<feature type="region of interest" description="Disordered" evidence="12">
    <location>
        <begin position="319"/>
        <end position="346"/>
    </location>
</feature>
<comment type="similarity">
    <text evidence="3 11">Belongs to the PIGX family.</text>
</comment>
<proteinExistence type="inferred from homology"/>
<dbReference type="InterPro" id="IPR013233">
    <property type="entry name" value="PIG-X/PBN1"/>
</dbReference>
<evidence type="ECO:0000256" key="5">
    <source>
        <dbReference type="ARBA" id="ARBA00022502"/>
    </source>
</evidence>
<comment type="subcellular location">
    <subcellularLocation>
        <location evidence="11">Endoplasmic reticulum membrane</location>
        <topology evidence="11">Single-pass membrane protein</topology>
    </subcellularLocation>
    <subcellularLocation>
        <location evidence="1">Endoplasmic reticulum membrane</location>
        <topology evidence="1">Single-pass type III membrane protein</topology>
    </subcellularLocation>
</comment>
<dbReference type="GO" id="GO:0005789">
    <property type="term" value="C:endoplasmic reticulum membrane"/>
    <property type="evidence" value="ECO:0007669"/>
    <property type="project" value="UniProtKB-SubCell"/>
</dbReference>
<evidence type="ECO:0000256" key="11">
    <source>
        <dbReference type="RuleBase" id="RU366056"/>
    </source>
</evidence>
<protein>
    <recommendedName>
        <fullName evidence="4 11">Protein PBN1</fullName>
    </recommendedName>
</protein>
<dbReference type="GO" id="GO:1990529">
    <property type="term" value="C:glycosylphosphatidylinositol-mannosyltransferase I complex"/>
    <property type="evidence" value="ECO:0007669"/>
    <property type="project" value="TreeGrafter"/>
</dbReference>
<accession>A0A6A6A8J2</accession>
<dbReference type="Proteomes" id="UP000799771">
    <property type="component" value="Unassembled WGS sequence"/>
</dbReference>
<evidence type="ECO:0000256" key="3">
    <source>
        <dbReference type="ARBA" id="ARBA00010345"/>
    </source>
</evidence>
<evidence type="ECO:0000256" key="6">
    <source>
        <dbReference type="ARBA" id="ARBA00022692"/>
    </source>
</evidence>
<evidence type="ECO:0000256" key="7">
    <source>
        <dbReference type="ARBA" id="ARBA00022824"/>
    </source>
</evidence>
<keyword evidence="10" id="KW-0325">Glycoprotein</keyword>
<sequence length="485" mass="52779">MKQRITYVVRNPDSFTPEQLSVKNDAAGATFTLKDIDAVKEHRITIGLDELPGELSTSLTQWNQLHIRWASERAYSTIPPFTSRVSPGLHIFFTPLETTPPTALCHALHAAISPDLKCASNNETAIQLPKLSDRFSMSTASQYYTHLPSLEPLLRRLNKTICPTNLLGGECTQFVASLLTASYLDVDYDTISRALVVTAFWADAPSKAGWTETIAQPHADARVEVGILVSEPNPDPEDIQFGGFLTVVGEDEKPTPPNPTCKLHAHITLPSALFIDKHQFTDPLFLDAHNLRALRSLAGAADLEAPDWVVPQWGSAGLVELASPPSDDDSDSDPSSSASSPTPDAEWKASIPLHARYLPPSQNTSHSSIPLPWPVVFWACRSEAGAKMAASPFERVHLGYEALFGGRTRFLHVQPGVAAGDVGGKDVGRGLIEYIPIPVLDRSRAAWVQSGTVGAVFVAFLGLCWVLWGKGLQNRNKGSKEKKTQ</sequence>
<evidence type="ECO:0000256" key="8">
    <source>
        <dbReference type="ARBA" id="ARBA00022989"/>
    </source>
</evidence>
<dbReference type="GO" id="GO:0000030">
    <property type="term" value="F:mannosyltransferase activity"/>
    <property type="evidence" value="ECO:0007669"/>
    <property type="project" value="TreeGrafter"/>
</dbReference>
<keyword evidence="14" id="KW-1185">Reference proteome</keyword>
<evidence type="ECO:0000256" key="9">
    <source>
        <dbReference type="ARBA" id="ARBA00023136"/>
    </source>
</evidence>
<name>A0A6A6A8J2_9PLEO</name>
<feature type="compositionally biased region" description="Low complexity" evidence="12">
    <location>
        <begin position="333"/>
        <end position="344"/>
    </location>
</feature>
<evidence type="ECO:0000256" key="10">
    <source>
        <dbReference type="ARBA" id="ARBA00023180"/>
    </source>
</evidence>
<evidence type="ECO:0000313" key="14">
    <source>
        <dbReference type="Proteomes" id="UP000799771"/>
    </source>
</evidence>
<keyword evidence="6 11" id="KW-0812">Transmembrane</keyword>
<keyword evidence="5 11" id="KW-0337">GPI-anchor biosynthesis</keyword>
<keyword evidence="7 11" id="KW-0256">Endoplasmic reticulum</keyword>
<reference evidence="13" key="1">
    <citation type="journal article" date="2020" name="Stud. Mycol.">
        <title>101 Dothideomycetes genomes: a test case for predicting lifestyles and emergence of pathogens.</title>
        <authorList>
            <person name="Haridas S."/>
            <person name="Albert R."/>
            <person name="Binder M."/>
            <person name="Bloem J."/>
            <person name="Labutti K."/>
            <person name="Salamov A."/>
            <person name="Andreopoulos B."/>
            <person name="Baker S."/>
            <person name="Barry K."/>
            <person name="Bills G."/>
            <person name="Bluhm B."/>
            <person name="Cannon C."/>
            <person name="Castanera R."/>
            <person name="Culley D."/>
            <person name="Daum C."/>
            <person name="Ezra D."/>
            <person name="Gonzalez J."/>
            <person name="Henrissat B."/>
            <person name="Kuo A."/>
            <person name="Liang C."/>
            <person name="Lipzen A."/>
            <person name="Lutzoni F."/>
            <person name="Magnuson J."/>
            <person name="Mondo S."/>
            <person name="Nolan M."/>
            <person name="Ohm R."/>
            <person name="Pangilinan J."/>
            <person name="Park H.-J."/>
            <person name="Ramirez L."/>
            <person name="Alfaro M."/>
            <person name="Sun H."/>
            <person name="Tritt A."/>
            <person name="Yoshinaga Y."/>
            <person name="Zwiers L.-H."/>
            <person name="Turgeon B."/>
            <person name="Goodwin S."/>
            <person name="Spatafora J."/>
            <person name="Crous P."/>
            <person name="Grigoriev I."/>
        </authorList>
    </citation>
    <scope>NUCLEOTIDE SEQUENCE</scope>
    <source>
        <strain evidence="13">CBS 119687</strain>
    </source>
</reference>
<dbReference type="EMBL" id="ML977508">
    <property type="protein sequence ID" value="KAF2128292.1"/>
    <property type="molecule type" value="Genomic_DNA"/>
</dbReference>
<keyword evidence="8 11" id="KW-1133">Transmembrane helix</keyword>
<gene>
    <name evidence="13" type="ORF">P153DRAFT_317922</name>
</gene>
<dbReference type="GO" id="GO:0006506">
    <property type="term" value="P:GPI anchor biosynthetic process"/>
    <property type="evidence" value="ECO:0007669"/>
    <property type="project" value="UniProtKB-UniPathway"/>
</dbReference>
<dbReference type="OrthoDB" id="5546453at2759"/>
<evidence type="ECO:0000256" key="4">
    <source>
        <dbReference type="ARBA" id="ARBA00020410"/>
    </source>
</evidence>
<dbReference type="UniPathway" id="UPA00196"/>
<dbReference type="AlphaFoldDB" id="A0A6A6A8J2"/>